<keyword evidence="1" id="KW-0119">Carbohydrate metabolism</keyword>
<evidence type="ECO:0000256" key="2">
    <source>
        <dbReference type="HAMAP-Rule" id="MF_02238"/>
    </source>
</evidence>
<comment type="similarity">
    <text evidence="2">Belongs to the bacterial two-domain DSD family.</text>
</comment>
<dbReference type="GO" id="GO:0051213">
    <property type="term" value="F:dioxygenase activity"/>
    <property type="evidence" value="ECO:0007669"/>
    <property type="project" value="UniProtKB-KW"/>
</dbReference>
<evidence type="ECO:0000259" key="3">
    <source>
        <dbReference type="PROSITE" id="PS51819"/>
    </source>
</evidence>
<evidence type="ECO:0000313" key="4">
    <source>
        <dbReference type="EMBL" id="GGK60158.1"/>
    </source>
</evidence>
<organism evidence="4 5">
    <name type="scientific">Ornithinimicrobium pekingense</name>
    <dbReference type="NCBI Taxonomy" id="384677"/>
    <lineage>
        <taxon>Bacteria</taxon>
        <taxon>Bacillati</taxon>
        <taxon>Actinomycetota</taxon>
        <taxon>Actinomycetes</taxon>
        <taxon>Micrococcales</taxon>
        <taxon>Ornithinimicrobiaceae</taxon>
        <taxon>Ornithinimicrobium</taxon>
    </lineage>
</organism>
<keyword evidence="4" id="KW-0560">Oxidoreductase</keyword>
<dbReference type="SUPFAM" id="SSF54593">
    <property type="entry name" value="Glyoxalase/Bleomycin resistance protein/Dihydroxybiphenyl dioxygenase"/>
    <property type="match status" value="1"/>
</dbReference>
<dbReference type="InterPro" id="IPR037523">
    <property type="entry name" value="VOC_core"/>
</dbReference>
<feature type="binding site" evidence="2">
    <location>
        <position position="187"/>
    </location>
    <ligand>
        <name>a divalent metal cation</name>
        <dbReference type="ChEBI" id="CHEBI:60240"/>
        <note>catalytic</note>
    </ligand>
</feature>
<reference evidence="5" key="1">
    <citation type="journal article" date="2019" name="Int. J. Syst. Evol. Microbiol.">
        <title>The Global Catalogue of Microorganisms (GCM) 10K type strain sequencing project: providing services to taxonomists for standard genome sequencing and annotation.</title>
        <authorList>
            <consortium name="The Broad Institute Genomics Platform"/>
            <consortium name="The Broad Institute Genome Sequencing Center for Infectious Disease"/>
            <person name="Wu L."/>
            <person name="Ma J."/>
        </authorList>
    </citation>
    <scope>NUCLEOTIDE SEQUENCE [LARGE SCALE GENOMIC DNA]</scope>
    <source>
        <strain evidence="5">CGMCC 1.5362</strain>
    </source>
</reference>
<proteinExistence type="inferred from homology"/>
<comment type="function">
    <text evidence="2">Catalyzes the conversion of 3-dehydroshikimate to protocatechuate (3,4-dihydroxybenzoate), a common intermediate of quinate and shikimate degradation pathways.</text>
</comment>
<evidence type="ECO:0000313" key="5">
    <source>
        <dbReference type="Proteomes" id="UP000662111"/>
    </source>
</evidence>
<accession>A0ABQ2F715</accession>
<keyword evidence="4" id="KW-0223">Dioxygenase</keyword>
<dbReference type="Proteomes" id="UP000662111">
    <property type="component" value="Unassembled WGS sequence"/>
</dbReference>
<dbReference type="PROSITE" id="PS51819">
    <property type="entry name" value="VOC"/>
    <property type="match status" value="1"/>
</dbReference>
<dbReference type="PANTHER" id="PTHR12110:SF21">
    <property type="entry name" value="XYLOSE ISOMERASE-LIKE TIM BARREL DOMAIN-CONTAINING PROTEIN"/>
    <property type="match status" value="1"/>
</dbReference>
<feature type="domain" description="VOC" evidence="3">
    <location>
        <begin position="422"/>
        <end position="579"/>
    </location>
</feature>
<comment type="caution">
    <text evidence="4">The sequence shown here is derived from an EMBL/GenBank/DDBJ whole genome shotgun (WGS) entry which is preliminary data.</text>
</comment>
<feature type="binding site" evidence="2">
    <location>
        <position position="575"/>
    </location>
    <ligand>
        <name>Mg(2+)</name>
        <dbReference type="ChEBI" id="CHEBI:18420"/>
    </ligand>
</feature>
<dbReference type="Pfam" id="PF01261">
    <property type="entry name" value="AP_endonuc_2"/>
    <property type="match status" value="1"/>
</dbReference>
<dbReference type="EC" id="4.2.1.118" evidence="2"/>
<keyword evidence="5" id="KW-1185">Reference proteome</keyword>
<feature type="binding site" evidence="2">
    <location>
        <position position="499"/>
    </location>
    <ligand>
        <name>Mg(2+)</name>
        <dbReference type="ChEBI" id="CHEBI:18420"/>
    </ligand>
</feature>
<feature type="binding site" evidence="2">
    <location>
        <position position="235"/>
    </location>
    <ligand>
        <name>a divalent metal cation</name>
        <dbReference type="ChEBI" id="CHEBI:60240"/>
        <note>catalytic</note>
    </ligand>
</feature>
<dbReference type="Gene3D" id="3.10.180.10">
    <property type="entry name" value="2,3-Dihydroxybiphenyl 1,2-Dioxygenase, domain 1"/>
    <property type="match status" value="1"/>
</dbReference>
<feature type="binding site" evidence="2">
    <location>
        <position position="161"/>
    </location>
    <ligand>
        <name>a divalent metal cation</name>
        <dbReference type="ChEBI" id="CHEBI:60240"/>
        <note>catalytic</note>
    </ligand>
</feature>
<evidence type="ECO:0000256" key="1">
    <source>
        <dbReference type="ARBA" id="ARBA00023277"/>
    </source>
</evidence>
<comment type="catalytic activity">
    <reaction evidence="2">
        <text>3-dehydroshikimate = 3,4-dihydroxybenzoate + H2O</text>
        <dbReference type="Rhea" id="RHEA:24848"/>
        <dbReference type="ChEBI" id="CHEBI:15377"/>
        <dbReference type="ChEBI" id="CHEBI:16630"/>
        <dbReference type="ChEBI" id="CHEBI:36241"/>
        <dbReference type="EC" id="4.2.1.118"/>
    </reaction>
</comment>
<dbReference type="PANTHER" id="PTHR12110">
    <property type="entry name" value="HYDROXYPYRUVATE ISOMERASE"/>
    <property type="match status" value="1"/>
</dbReference>
<dbReference type="EMBL" id="BMLB01000001">
    <property type="protein sequence ID" value="GGK60158.1"/>
    <property type="molecule type" value="Genomic_DNA"/>
</dbReference>
<keyword evidence="2" id="KW-0456">Lyase</keyword>
<feature type="binding site" evidence="2">
    <location>
        <position position="130"/>
    </location>
    <ligand>
        <name>a divalent metal cation</name>
        <dbReference type="ChEBI" id="CHEBI:60240"/>
        <note>catalytic</note>
    </ligand>
</feature>
<sequence>MATVSLSGTLVEKLEAASAAGFGAVEIFEHDLLASRQPPEEIRRRCADLGLRINLFQPFRDLDSRDPARLAANLERARRKFGLMERLGVDLMLVCSSVGDDAVADRDELAAQLHTLGDAATEHGARIAYEALAWGRHVDDYRVAARVAQAADHPAVGTCLDSFHILSRGIDPAGILDIPGALVFFLQLADAPRLEMDVLPWSRHYRCFPGQGGLDVASVALNALLAGYDGPLSLEVFNDTFRQAPALQTARDAHRSLLHLQDVMRRRIGERRSSGVRAAAHELDRVEAMLAPVAPPTTPGGLAFVEFDDEDDGALAGLIDRVGFARDRTAPDATAWVHEDVWLATRPSGADRARVSGLGVRVPDPGRAAVRARQLGCEVVSVEALGQPLQAVDAPDTTRVTFCPPRTPVGDPAHGGVPGLLGIDHVALTQPWYEFDGATLFWKAVGGLDSQASNDVPDPYGLVRSQAMTSCGREVSVVLNVQPRRAAEEGPSGRDGTQHVAFATSDLLATADHLLAADVPLLHVGDNYYEDLEALYAVPEDQLAAWRSRGILVDQTGRGRYLQLFTRTVGGVFLEFVQRVDGYTGFGARNAPFRLAAQSRTGPEA</sequence>
<dbReference type="InterPro" id="IPR013022">
    <property type="entry name" value="Xyl_isomerase-like_TIM-brl"/>
</dbReference>
<dbReference type="InterPro" id="IPR029068">
    <property type="entry name" value="Glyas_Bleomycin-R_OHBP_Dase"/>
</dbReference>
<dbReference type="HAMAP" id="MF_02238">
    <property type="entry name" value="DSD"/>
    <property type="match status" value="1"/>
</dbReference>
<feature type="binding site" evidence="2">
    <location>
        <position position="425"/>
    </location>
    <ligand>
        <name>Mg(2+)</name>
        <dbReference type="ChEBI" id="CHEBI:18420"/>
    </ligand>
</feature>
<gene>
    <name evidence="4" type="ORF">GCM10011509_05540</name>
</gene>
<comment type="pathway">
    <text evidence="2">Aromatic compound metabolism; 3,4-dihydroxybenzoate biosynthesis.</text>
</comment>
<name>A0ABQ2F715_9MICO</name>
<protein>
    <recommendedName>
        <fullName evidence="2">3-dehydroshikimate dehydratase</fullName>
        <shortName evidence="2">DSD</shortName>
        <ecNumber evidence="2">4.2.1.118</ecNumber>
    </recommendedName>
</protein>
<dbReference type="InterPro" id="IPR050312">
    <property type="entry name" value="IolE/XylAMocC-like"/>
</dbReference>
<dbReference type="InterPro" id="IPR043700">
    <property type="entry name" value="DSD"/>
</dbReference>
<dbReference type="SUPFAM" id="SSF51658">
    <property type="entry name" value="Xylose isomerase-like"/>
    <property type="match status" value="1"/>
</dbReference>
<comment type="cofactor">
    <cofactor evidence="2">
        <name>a divalent metal cation</name>
        <dbReference type="ChEBI" id="CHEBI:60240"/>
    </cofactor>
</comment>
<keyword evidence="2" id="KW-0479">Metal-binding</keyword>
<dbReference type="Gene3D" id="3.20.20.150">
    <property type="entry name" value="Divalent-metal-dependent TIM barrel enzymes"/>
    <property type="match status" value="1"/>
</dbReference>
<dbReference type="InterPro" id="IPR036237">
    <property type="entry name" value="Xyl_isomerase-like_sf"/>
</dbReference>